<dbReference type="Proteomes" id="UP000234341">
    <property type="component" value="Unassembled WGS sequence"/>
</dbReference>
<dbReference type="OrthoDB" id="9135747at2"/>
<comment type="caution">
    <text evidence="3">The sequence shown here is derived from an EMBL/GenBank/DDBJ whole genome shotgun (WGS) entry which is preliminary data.</text>
</comment>
<sequence length="77" mass="7562">MKSALLALCGAASLLASLSAVAGPDFAVIERARANAHQRQQVKPAACHCDTATGPGTATGIPSASAPKAALAPIHTS</sequence>
<organism evidence="3 4">
    <name type="scientific">Cupriavidus pauculus</name>
    <dbReference type="NCBI Taxonomy" id="82633"/>
    <lineage>
        <taxon>Bacteria</taxon>
        <taxon>Pseudomonadati</taxon>
        <taxon>Pseudomonadota</taxon>
        <taxon>Betaproteobacteria</taxon>
        <taxon>Burkholderiales</taxon>
        <taxon>Burkholderiaceae</taxon>
        <taxon>Cupriavidus</taxon>
    </lineage>
</organism>
<name>A0A2N5C339_9BURK</name>
<accession>A0A2N5C339</accession>
<evidence type="ECO:0000256" key="2">
    <source>
        <dbReference type="SAM" id="SignalP"/>
    </source>
</evidence>
<dbReference type="RefSeq" id="WP_101685368.1">
    <property type="nucleotide sequence ID" value="NZ_PJRP01000025.1"/>
</dbReference>
<feature type="chain" id="PRO_5014769069" evidence="2">
    <location>
        <begin position="23"/>
        <end position="77"/>
    </location>
</feature>
<protein>
    <submittedName>
        <fullName evidence="3">Uncharacterized protein</fullName>
    </submittedName>
</protein>
<evidence type="ECO:0000256" key="1">
    <source>
        <dbReference type="SAM" id="MobiDB-lite"/>
    </source>
</evidence>
<proteinExistence type="predicted"/>
<evidence type="ECO:0000313" key="4">
    <source>
        <dbReference type="Proteomes" id="UP000234341"/>
    </source>
</evidence>
<evidence type="ECO:0000313" key="3">
    <source>
        <dbReference type="EMBL" id="PLP96600.1"/>
    </source>
</evidence>
<feature type="signal peptide" evidence="2">
    <location>
        <begin position="1"/>
        <end position="22"/>
    </location>
</feature>
<dbReference type="EMBL" id="PJRP01000025">
    <property type="protein sequence ID" value="PLP96600.1"/>
    <property type="molecule type" value="Genomic_DNA"/>
</dbReference>
<feature type="region of interest" description="Disordered" evidence="1">
    <location>
        <begin position="55"/>
        <end position="77"/>
    </location>
</feature>
<dbReference type="AlphaFoldDB" id="A0A2N5C339"/>
<reference evidence="3 4" key="1">
    <citation type="submission" date="2017-12" db="EMBL/GenBank/DDBJ databases">
        <title>Genome sequence of the active heterotrophic nitrifier-denitrifier, Cupriavidus pauculus UM1.</title>
        <authorList>
            <person name="Putonti C."/>
            <person name="Castignetti D."/>
        </authorList>
    </citation>
    <scope>NUCLEOTIDE SEQUENCE [LARGE SCALE GENOMIC DNA]</scope>
    <source>
        <strain evidence="3 4">UM1</strain>
    </source>
</reference>
<gene>
    <name evidence="3" type="ORF">CYJ10_31515</name>
</gene>
<keyword evidence="2" id="KW-0732">Signal</keyword>